<name>A0A418B120_9STRA</name>
<feature type="region of interest" description="Disordered" evidence="8">
    <location>
        <begin position="194"/>
        <end position="224"/>
    </location>
</feature>
<feature type="coiled-coil region" evidence="7">
    <location>
        <begin position="1220"/>
        <end position="1337"/>
    </location>
</feature>
<reference evidence="10 11" key="1">
    <citation type="submission" date="2018-08" db="EMBL/GenBank/DDBJ databases">
        <title>Aphanomyces genome sequencing and annotation.</title>
        <authorList>
            <person name="Minardi D."/>
            <person name="Oidtmann B."/>
            <person name="Van Der Giezen M."/>
            <person name="Studholme D.J."/>
        </authorList>
    </citation>
    <scope>NUCLEOTIDE SEQUENCE [LARGE SCALE GENOMIC DNA]</scope>
    <source>
        <strain evidence="10 11">NJM0002</strain>
    </source>
</reference>
<keyword evidence="3 6" id="KW-0518">Myosin</keyword>
<evidence type="ECO:0000259" key="9">
    <source>
        <dbReference type="PROSITE" id="PS51456"/>
    </source>
</evidence>
<evidence type="ECO:0000256" key="4">
    <source>
        <dbReference type="ARBA" id="ARBA00023175"/>
    </source>
</evidence>
<dbReference type="GO" id="GO:0005737">
    <property type="term" value="C:cytoplasm"/>
    <property type="evidence" value="ECO:0007669"/>
    <property type="project" value="TreeGrafter"/>
</dbReference>
<dbReference type="GO" id="GO:0051015">
    <property type="term" value="F:actin filament binding"/>
    <property type="evidence" value="ECO:0007669"/>
    <property type="project" value="TreeGrafter"/>
</dbReference>
<accession>A0A418B120</accession>
<sequence length="1613" mass="182175">MDGDLVMDSIYRVNDLYWKKDNEASDDWVLVKLTSVNVAESVGTCALIDERTGSRMPNQTESVQLHTMTLCPANPLFTTCPDMTSLRYLHEAALLKNLYDRWISTDRQPYTSMSNVLIAVNPLRYLKRLEKAMFATQSLDKSPPHPYNVAENAYRQLRTVKQNQSIIISGESGSGKTETSKIILDFLTERSKFTGGSAGVPLPRSNQDDEDEHPERGGMEHSLGERLMKTIPILESFGNAKTHRNHNSSRFGKYMRLQFSPDADLTSNALHLTGASIDTYLLETSRVVHPPAGERNFHVFYELLRSGDAKLLHDLKLIPNPYMSKDAGRLTNCDAWLEQYHYLNRSGCTSSPFVNDCVNFQNLKDALAFADINAVELFRIVAGVLHLGNLRFDEEDTAEGLTALIHREDAPEAAIDVIADLLGIKVADLIDALLKKKIERTKGSFQRRGSVYFVGKTKQQASYSRDTVAKMIFEQVRRLLVGWATSVYALTKVFTALMFQCAEILEYNVALREELPYIGVLDIFGFEDFEPKNQNSFEQLLINYANEALQSMFNQCILKAEQELYQAENIWAPQNASLLFPFVRVPADAVIAAPKLHNDSTKAAVSYDDNRECLTLIADRREGILSLLNMAGRLAGQSDRKFNEKLHTAFKKHPCFVVPHPRDVPHMFCIKHYAGVVRYHVEGFIEKNNNVASPQFKELIAGSTLHLLNLSASYAPSRTPPGSVSEMFAHQMKGLVVELDSTRNNFIRCIKPNPAMDVNVFDRQSVLEQLRCSGTIQACQVLQVGLPTRVSYEELVFIYSDFLGQSFMERFRDNDRFFTQALCNVLDFPTDAFRLGDTRLFFKTGWIHLLDSVLAVTPPLPPATLKERLVSYLAKSRWVSAATKVVVLRAYENLYWNCRQGRCAIVLQCWFRQQLAKMHVAKMRTLNRVSRMWNVVVYKLQVRAAFDRSVEDKLELLNVLLQHKTLPPHAKWLLTWLGPLQRAIVSHLMVDNDRLTKANAQMTEKIASVELMAVSWAAKEAALAQTVEALELKAQTDALNLSAKVAQVDEMARNLQSLQQQLDHAISDRTVQASLIQRLETTNEALAASSKELEQKCEELDQMFALSKEHNATLVLESNQRVDAFVSEVDALQNKMNDAQHDICLKTAQISELEMYNAKLTDENDALMTQFEALELLHEREIAMQMRQVTELTADLNALRLVLAATHEQLESQSMYATKLQEQEVDVAALHASVDDLEASRLNAEGKAAELNNTLATLRLELDEATRSHLAQSNQLTENMRRMESVLADSKEKELALASEAQKSASDAQIAVLEAQLHNVQAQLAQTAAEVKRHNKSAEAFEQFKTQTNIDNSTLREKVVTLTTCLEESKAREVAMDETLTNCETEIRALTNQRQVDQLRLGEVTRELQMARQALKEKSATVEELEDVREQLVQAHATLADELHMIKQSQLVSKQVEAELDSQLTERSQQVVELGSELQQMQLRLDQVQERIAVKEVVVLVRSILCKEAHEAQGRTPQAEETMKMQLKKDNAVLAQRVAESKKAIHDVHLSELDLSSQLSSKNIEILSLKSQLEISQSELKTNAKQVETLQQKLAVRYTRRLPQFPLPHFAHN</sequence>
<evidence type="ECO:0000256" key="8">
    <source>
        <dbReference type="SAM" id="MobiDB-lite"/>
    </source>
</evidence>
<dbReference type="EMBL" id="QUSY01000198">
    <property type="protein sequence ID" value="RHY31638.1"/>
    <property type="molecule type" value="Genomic_DNA"/>
</dbReference>
<dbReference type="Gene3D" id="3.40.850.10">
    <property type="entry name" value="Kinesin motor domain"/>
    <property type="match status" value="1"/>
</dbReference>
<dbReference type="SMART" id="SM00242">
    <property type="entry name" value="MYSc"/>
    <property type="match status" value="1"/>
</dbReference>
<dbReference type="GO" id="GO:0005524">
    <property type="term" value="F:ATP binding"/>
    <property type="evidence" value="ECO:0007669"/>
    <property type="project" value="UniProtKB-UniRule"/>
</dbReference>
<dbReference type="Gene3D" id="1.20.5.4820">
    <property type="match status" value="1"/>
</dbReference>
<dbReference type="Gene3D" id="1.10.10.820">
    <property type="match status" value="1"/>
</dbReference>
<dbReference type="GO" id="GO:0016020">
    <property type="term" value="C:membrane"/>
    <property type="evidence" value="ECO:0007669"/>
    <property type="project" value="TreeGrafter"/>
</dbReference>
<feature type="domain" description="Myosin motor" evidence="9">
    <location>
        <begin position="78"/>
        <end position="855"/>
    </location>
</feature>
<dbReference type="InterPro" id="IPR027417">
    <property type="entry name" value="P-loop_NTPase"/>
</dbReference>
<dbReference type="PANTHER" id="PTHR13140:SF845">
    <property type="entry name" value="MYOSIN-LIKE PROTEIN"/>
    <property type="match status" value="1"/>
</dbReference>
<dbReference type="Gene3D" id="1.20.58.530">
    <property type="match status" value="1"/>
</dbReference>
<keyword evidence="2 6" id="KW-0067">ATP-binding</keyword>
<evidence type="ECO:0000256" key="6">
    <source>
        <dbReference type="PROSITE-ProRule" id="PRU00782"/>
    </source>
</evidence>
<dbReference type="PANTHER" id="PTHR13140">
    <property type="entry name" value="MYOSIN"/>
    <property type="match status" value="1"/>
</dbReference>
<feature type="coiled-coil region" evidence="7">
    <location>
        <begin position="1471"/>
        <end position="1498"/>
    </location>
</feature>
<feature type="coiled-coil region" evidence="7">
    <location>
        <begin position="1041"/>
        <end position="1177"/>
    </location>
</feature>
<evidence type="ECO:0000313" key="10">
    <source>
        <dbReference type="EMBL" id="RHY31638.1"/>
    </source>
</evidence>
<dbReference type="VEuPathDB" id="FungiDB:H310_01447"/>
<keyword evidence="11" id="KW-1185">Reference proteome</keyword>
<keyword evidence="5 6" id="KW-0009">Actin-binding</keyword>
<feature type="region of interest" description="Actin-binding" evidence="6">
    <location>
        <begin position="732"/>
        <end position="754"/>
    </location>
</feature>
<evidence type="ECO:0000313" key="11">
    <source>
        <dbReference type="Proteomes" id="UP000285060"/>
    </source>
</evidence>
<feature type="coiled-coil region" evidence="7">
    <location>
        <begin position="1408"/>
        <end position="1442"/>
    </location>
</feature>
<dbReference type="Proteomes" id="UP000285060">
    <property type="component" value="Unassembled WGS sequence"/>
</dbReference>
<evidence type="ECO:0000256" key="2">
    <source>
        <dbReference type="ARBA" id="ARBA00022840"/>
    </source>
</evidence>
<keyword evidence="4 6" id="KW-0505">Motor protein</keyword>
<dbReference type="Pfam" id="PF00063">
    <property type="entry name" value="Myosin_head"/>
    <property type="match status" value="2"/>
</dbReference>
<comment type="similarity">
    <text evidence="6">Belongs to the TRAFAC class myosin-kinesin ATPase superfamily. Myosin family.</text>
</comment>
<feature type="compositionally biased region" description="Basic and acidic residues" evidence="8">
    <location>
        <begin position="213"/>
        <end position="224"/>
    </location>
</feature>
<evidence type="ECO:0000256" key="5">
    <source>
        <dbReference type="ARBA" id="ARBA00023203"/>
    </source>
</evidence>
<evidence type="ECO:0000256" key="1">
    <source>
        <dbReference type="ARBA" id="ARBA00022741"/>
    </source>
</evidence>
<dbReference type="Gene3D" id="1.20.120.720">
    <property type="entry name" value="Myosin VI head, motor domain, U50 subdomain"/>
    <property type="match status" value="1"/>
</dbReference>
<evidence type="ECO:0000256" key="7">
    <source>
        <dbReference type="SAM" id="Coils"/>
    </source>
</evidence>
<proteinExistence type="inferred from homology"/>
<evidence type="ECO:0000256" key="3">
    <source>
        <dbReference type="ARBA" id="ARBA00023123"/>
    </source>
</evidence>
<dbReference type="GO" id="GO:0007015">
    <property type="term" value="P:actin filament organization"/>
    <property type="evidence" value="ECO:0007669"/>
    <property type="project" value="TreeGrafter"/>
</dbReference>
<feature type="binding site" evidence="6">
    <location>
        <begin position="170"/>
        <end position="177"/>
    </location>
    <ligand>
        <name>ATP</name>
        <dbReference type="ChEBI" id="CHEBI:30616"/>
    </ligand>
</feature>
<protein>
    <recommendedName>
        <fullName evidence="9">Myosin motor domain-containing protein</fullName>
    </recommendedName>
</protein>
<comment type="caution">
    <text evidence="10">The sequence shown here is derived from an EMBL/GenBank/DDBJ whole genome shotgun (WGS) entry which is preliminary data.</text>
</comment>
<dbReference type="GO" id="GO:0000146">
    <property type="term" value="F:microfilament motor activity"/>
    <property type="evidence" value="ECO:0007669"/>
    <property type="project" value="TreeGrafter"/>
</dbReference>
<gene>
    <name evidence="10" type="ORF">DYB32_003310</name>
</gene>
<organism evidence="10 11">
    <name type="scientific">Aphanomyces invadans</name>
    <dbReference type="NCBI Taxonomy" id="157072"/>
    <lineage>
        <taxon>Eukaryota</taxon>
        <taxon>Sar</taxon>
        <taxon>Stramenopiles</taxon>
        <taxon>Oomycota</taxon>
        <taxon>Saprolegniomycetes</taxon>
        <taxon>Saprolegniales</taxon>
        <taxon>Verrucalvaceae</taxon>
        <taxon>Aphanomyces</taxon>
    </lineage>
</organism>
<dbReference type="InterPro" id="IPR001609">
    <property type="entry name" value="Myosin_head_motor_dom-like"/>
</dbReference>
<dbReference type="PRINTS" id="PR00193">
    <property type="entry name" value="MYOSINHEAVY"/>
</dbReference>
<dbReference type="SUPFAM" id="SSF52540">
    <property type="entry name" value="P-loop containing nucleoside triphosphate hydrolases"/>
    <property type="match status" value="1"/>
</dbReference>
<dbReference type="InterPro" id="IPR036961">
    <property type="entry name" value="Kinesin_motor_dom_sf"/>
</dbReference>
<keyword evidence="7" id="KW-0175">Coiled coil</keyword>
<dbReference type="GO" id="GO:0016459">
    <property type="term" value="C:myosin complex"/>
    <property type="evidence" value="ECO:0007669"/>
    <property type="project" value="UniProtKB-KW"/>
</dbReference>
<dbReference type="PROSITE" id="PS51456">
    <property type="entry name" value="MYOSIN_MOTOR"/>
    <property type="match status" value="1"/>
</dbReference>
<keyword evidence="1 6" id="KW-0547">Nucleotide-binding</keyword>